<evidence type="ECO:0000256" key="1">
    <source>
        <dbReference type="SAM" id="MobiDB-lite"/>
    </source>
</evidence>
<name>W2S4G2_CYPE1</name>
<keyword evidence="3" id="KW-1185">Reference proteome</keyword>
<dbReference type="OrthoDB" id="5153521at2759"/>
<gene>
    <name evidence="2" type="ORF">HMPREF1541_02086</name>
</gene>
<dbReference type="EMBL" id="KB822718">
    <property type="protein sequence ID" value="ETN42928.1"/>
    <property type="molecule type" value="Genomic_DNA"/>
</dbReference>
<dbReference type="Proteomes" id="UP000030752">
    <property type="component" value="Unassembled WGS sequence"/>
</dbReference>
<dbReference type="RefSeq" id="XP_008714664.1">
    <property type="nucleotide sequence ID" value="XM_008716442.1"/>
</dbReference>
<dbReference type="HOGENOM" id="CLU_107878_0_0_1"/>
<feature type="compositionally biased region" description="Basic residues" evidence="1">
    <location>
        <begin position="68"/>
        <end position="77"/>
    </location>
</feature>
<protein>
    <submittedName>
        <fullName evidence="2">Uncharacterized protein</fullName>
    </submittedName>
</protein>
<proteinExistence type="predicted"/>
<feature type="compositionally biased region" description="Basic and acidic residues" evidence="1">
    <location>
        <begin position="9"/>
        <end position="22"/>
    </location>
</feature>
<feature type="region of interest" description="Disordered" evidence="1">
    <location>
        <begin position="1"/>
        <end position="29"/>
    </location>
</feature>
<feature type="region of interest" description="Disordered" evidence="1">
    <location>
        <begin position="56"/>
        <end position="83"/>
    </location>
</feature>
<dbReference type="AlphaFoldDB" id="W2S4G2"/>
<dbReference type="GeneID" id="19969425"/>
<accession>W2S4G2</accession>
<evidence type="ECO:0000313" key="2">
    <source>
        <dbReference type="EMBL" id="ETN42928.1"/>
    </source>
</evidence>
<dbReference type="InParanoid" id="W2S4G2"/>
<evidence type="ECO:0000313" key="3">
    <source>
        <dbReference type="Proteomes" id="UP000030752"/>
    </source>
</evidence>
<dbReference type="VEuPathDB" id="FungiDB:HMPREF1541_02086"/>
<organism evidence="2 3">
    <name type="scientific">Cyphellophora europaea (strain CBS 101466)</name>
    <name type="common">Phialophora europaea</name>
    <dbReference type="NCBI Taxonomy" id="1220924"/>
    <lineage>
        <taxon>Eukaryota</taxon>
        <taxon>Fungi</taxon>
        <taxon>Dikarya</taxon>
        <taxon>Ascomycota</taxon>
        <taxon>Pezizomycotina</taxon>
        <taxon>Eurotiomycetes</taxon>
        <taxon>Chaetothyriomycetidae</taxon>
        <taxon>Chaetothyriales</taxon>
        <taxon>Cyphellophoraceae</taxon>
        <taxon>Cyphellophora</taxon>
    </lineage>
</organism>
<dbReference type="eggNOG" id="ENOG502SF0B">
    <property type="taxonomic scope" value="Eukaryota"/>
</dbReference>
<sequence length="199" mass="21929">MPASTANDLRSEARSYQRDKNHNAKWAKGFLPRNCPHGVSSLASGPISGTDCTSCHARPMHDREHNHGSGRAKRLRQKKENGQANTLARKAFRNNIDDAVDGPLALVTDASSDDDVMDASAAPLPAEADYMYSYDRPSGPANGRDVLSAALNKAVLRFESTETEKLVTREYDVIDQLKEGYAADEDEDDFEMIEHAHLK</sequence>
<reference evidence="2 3" key="1">
    <citation type="submission" date="2013-03" db="EMBL/GenBank/DDBJ databases">
        <title>The Genome Sequence of Phialophora europaea CBS 101466.</title>
        <authorList>
            <consortium name="The Broad Institute Genomics Platform"/>
            <person name="Cuomo C."/>
            <person name="de Hoog S."/>
            <person name="Gorbushina A."/>
            <person name="Walker B."/>
            <person name="Young S.K."/>
            <person name="Zeng Q."/>
            <person name="Gargeya S."/>
            <person name="Fitzgerald M."/>
            <person name="Haas B."/>
            <person name="Abouelleil A."/>
            <person name="Allen A.W."/>
            <person name="Alvarado L."/>
            <person name="Arachchi H.M."/>
            <person name="Berlin A.M."/>
            <person name="Chapman S.B."/>
            <person name="Gainer-Dewar J."/>
            <person name="Goldberg J."/>
            <person name="Griggs A."/>
            <person name="Gujja S."/>
            <person name="Hansen M."/>
            <person name="Howarth C."/>
            <person name="Imamovic A."/>
            <person name="Ireland A."/>
            <person name="Larimer J."/>
            <person name="McCowan C."/>
            <person name="Murphy C."/>
            <person name="Pearson M."/>
            <person name="Poon T.W."/>
            <person name="Priest M."/>
            <person name="Roberts A."/>
            <person name="Saif S."/>
            <person name="Shea T."/>
            <person name="Sisk P."/>
            <person name="Sykes S."/>
            <person name="Wortman J."/>
            <person name="Nusbaum C."/>
            <person name="Birren B."/>
        </authorList>
    </citation>
    <scope>NUCLEOTIDE SEQUENCE [LARGE SCALE GENOMIC DNA]</scope>
    <source>
        <strain evidence="2 3">CBS 101466</strain>
    </source>
</reference>